<dbReference type="EMBL" id="KQ979425">
    <property type="protein sequence ID" value="KYN21620.1"/>
    <property type="molecule type" value="Genomic_DNA"/>
</dbReference>
<keyword evidence="2" id="KW-0472">Membrane</keyword>
<keyword evidence="4" id="KW-1185">Reference proteome</keyword>
<dbReference type="Proteomes" id="UP000078492">
    <property type="component" value="Unassembled WGS sequence"/>
</dbReference>
<dbReference type="AlphaFoldDB" id="A0A151J978"/>
<evidence type="ECO:0000313" key="3">
    <source>
        <dbReference type="EMBL" id="KYN21620.1"/>
    </source>
</evidence>
<sequence length="471" mass="53234">MVEDRGRVATKGTAIAGAESVVASSRGSSGGSNPGIAFRQRGKSKRTKLRVARAARSYLLALARTRTPGWPGVLPWIRRSRLDIDKWLAEGEPNTTLLLHMQGHPFVRTWVRGKREDKNFDCHAFLDHNQRNKVHFHGITISSNWHLQQHRDTETQGENSVQGMRANRKYQAAASFPSSFFLAFVATLLRLATVLLPSTSLRSRRPPAAFHLPCPFSFKRELDSVLFFLYFSLIPKHPSITNFDVWRSKKSSLEHSRSITLFVLLEPSFRPFHFASTPETSEVGDPQKLRNRSSLCNVDRRNYEKKPDRVMAEGKRKGAFAKEGVKTANGDGEREREGGGIKCSSFSFANSDSYRRDHNDDDGKKTTKKFVISLDPQSGMEDQSGRWRRSRKEKDEDIEDGTTGLGRFDGKSRLWRDEADRRKGVAACLQILYRVLQPPIRRFPRSPAALALTTTSTLYLHPPLKRADGLG</sequence>
<feature type="region of interest" description="Disordered" evidence="1">
    <location>
        <begin position="352"/>
        <end position="403"/>
    </location>
</feature>
<feature type="transmembrane region" description="Helical" evidence="2">
    <location>
        <begin position="174"/>
        <end position="196"/>
    </location>
</feature>
<keyword evidence="2" id="KW-1133">Transmembrane helix</keyword>
<reference evidence="3 4" key="1">
    <citation type="submission" date="2015-09" db="EMBL/GenBank/DDBJ databases">
        <title>Trachymyrmex cornetzi WGS genome.</title>
        <authorList>
            <person name="Nygaard S."/>
            <person name="Hu H."/>
            <person name="Boomsma J."/>
            <person name="Zhang G."/>
        </authorList>
    </citation>
    <scope>NUCLEOTIDE SEQUENCE [LARGE SCALE GENOMIC DNA]</scope>
    <source>
        <strain evidence="3">Tcor2-1</strain>
        <tissue evidence="3">Whole body</tissue>
    </source>
</reference>
<keyword evidence="2" id="KW-0812">Transmembrane</keyword>
<feature type="compositionally biased region" description="Basic and acidic residues" evidence="1">
    <location>
        <begin position="353"/>
        <end position="365"/>
    </location>
</feature>
<evidence type="ECO:0000256" key="2">
    <source>
        <dbReference type="SAM" id="Phobius"/>
    </source>
</evidence>
<name>A0A151J978_9HYME</name>
<organism evidence="3 4">
    <name type="scientific">Trachymyrmex cornetzi</name>
    <dbReference type="NCBI Taxonomy" id="471704"/>
    <lineage>
        <taxon>Eukaryota</taxon>
        <taxon>Metazoa</taxon>
        <taxon>Ecdysozoa</taxon>
        <taxon>Arthropoda</taxon>
        <taxon>Hexapoda</taxon>
        <taxon>Insecta</taxon>
        <taxon>Pterygota</taxon>
        <taxon>Neoptera</taxon>
        <taxon>Endopterygota</taxon>
        <taxon>Hymenoptera</taxon>
        <taxon>Apocrita</taxon>
        <taxon>Aculeata</taxon>
        <taxon>Formicoidea</taxon>
        <taxon>Formicidae</taxon>
        <taxon>Myrmicinae</taxon>
        <taxon>Trachymyrmex</taxon>
    </lineage>
</organism>
<evidence type="ECO:0000256" key="1">
    <source>
        <dbReference type="SAM" id="MobiDB-lite"/>
    </source>
</evidence>
<proteinExistence type="predicted"/>
<feature type="region of interest" description="Disordered" evidence="1">
    <location>
        <begin position="21"/>
        <end position="44"/>
    </location>
</feature>
<accession>A0A151J978</accession>
<evidence type="ECO:0000313" key="4">
    <source>
        <dbReference type="Proteomes" id="UP000078492"/>
    </source>
</evidence>
<gene>
    <name evidence="3" type="ORF">ALC57_05996</name>
</gene>
<protein>
    <submittedName>
        <fullName evidence="3">Uncharacterized protein</fullName>
    </submittedName>
</protein>